<dbReference type="Proteomes" id="UP001364617">
    <property type="component" value="Unassembled WGS sequence"/>
</dbReference>
<feature type="compositionally biased region" description="Basic and acidic residues" evidence="1">
    <location>
        <begin position="48"/>
        <end position="58"/>
    </location>
</feature>
<gene>
    <name evidence="2" type="ORF">R3I93_020039</name>
</gene>
<dbReference type="GO" id="GO:0005814">
    <property type="term" value="C:centriole"/>
    <property type="evidence" value="ECO:0007669"/>
    <property type="project" value="InterPro"/>
</dbReference>
<dbReference type="GO" id="GO:0032465">
    <property type="term" value="P:regulation of cytokinesis"/>
    <property type="evidence" value="ECO:0007669"/>
    <property type="project" value="InterPro"/>
</dbReference>
<dbReference type="InterPro" id="IPR033207">
    <property type="entry name" value="CCP110"/>
</dbReference>
<organism evidence="2 3">
    <name type="scientific">Phoxinus phoxinus</name>
    <name type="common">Eurasian minnow</name>
    <dbReference type="NCBI Taxonomy" id="58324"/>
    <lineage>
        <taxon>Eukaryota</taxon>
        <taxon>Metazoa</taxon>
        <taxon>Chordata</taxon>
        <taxon>Craniata</taxon>
        <taxon>Vertebrata</taxon>
        <taxon>Euteleostomi</taxon>
        <taxon>Actinopterygii</taxon>
        <taxon>Neopterygii</taxon>
        <taxon>Teleostei</taxon>
        <taxon>Ostariophysi</taxon>
        <taxon>Cypriniformes</taxon>
        <taxon>Leuciscidae</taxon>
        <taxon>Phoxininae</taxon>
        <taxon>Phoxinus</taxon>
    </lineage>
</organism>
<dbReference type="PANTHER" id="PTHR13594">
    <property type="entry name" value="CENTRIOLAR COILED-COIL PROTEIN OF 110 KDA"/>
    <property type="match status" value="1"/>
</dbReference>
<dbReference type="Pfam" id="PF16025">
    <property type="entry name" value="CaM_bind"/>
    <property type="match status" value="1"/>
</dbReference>
<proteinExistence type="predicted"/>
<evidence type="ECO:0000313" key="3">
    <source>
        <dbReference type="Proteomes" id="UP001364617"/>
    </source>
</evidence>
<dbReference type="PANTHER" id="PTHR13594:SF2">
    <property type="entry name" value="SI:CH73-100L22.3"/>
    <property type="match status" value="1"/>
</dbReference>
<feature type="region of interest" description="Disordered" evidence="1">
    <location>
        <begin position="1"/>
        <end position="106"/>
    </location>
</feature>
<accession>A0AAN9C931</accession>
<comment type="caution">
    <text evidence="2">The sequence shown here is derived from an EMBL/GenBank/DDBJ whole genome shotgun (WGS) entry which is preliminary data.</text>
</comment>
<keyword evidence="3" id="KW-1185">Reference proteome</keyword>
<dbReference type="GO" id="GO:0007099">
    <property type="term" value="P:centriole replication"/>
    <property type="evidence" value="ECO:0007669"/>
    <property type="project" value="InterPro"/>
</dbReference>
<evidence type="ECO:0000256" key="1">
    <source>
        <dbReference type="SAM" id="MobiDB-lite"/>
    </source>
</evidence>
<feature type="compositionally biased region" description="Basic and acidic residues" evidence="1">
    <location>
        <begin position="80"/>
        <end position="93"/>
    </location>
</feature>
<dbReference type="GO" id="GO:0032053">
    <property type="term" value="P:ciliary basal body organization"/>
    <property type="evidence" value="ECO:0007669"/>
    <property type="project" value="TreeGrafter"/>
</dbReference>
<reference evidence="2 3" key="1">
    <citation type="submission" date="2024-02" db="EMBL/GenBank/DDBJ databases">
        <title>Chromosome-level genome assembly of the Eurasian Minnow (Phoxinus phoxinus).</title>
        <authorList>
            <person name="Oriowo T.O."/>
            <person name="Martin S."/>
            <person name="Stange M."/>
            <person name="Chrysostomakis Y."/>
            <person name="Brown T."/>
            <person name="Winkler S."/>
            <person name="Kukowka S."/>
            <person name="Myers E.W."/>
            <person name="Bohne A."/>
        </authorList>
    </citation>
    <scope>NUCLEOTIDE SEQUENCE [LARGE SCALE GENOMIC DNA]</scope>
    <source>
        <strain evidence="2">ZFMK-TIS-60720</strain>
        <tissue evidence="2">Whole Organism</tissue>
    </source>
</reference>
<feature type="compositionally biased region" description="Polar residues" evidence="1">
    <location>
        <begin position="94"/>
        <end position="106"/>
    </location>
</feature>
<dbReference type="EMBL" id="JAYKXH010000022">
    <property type="protein sequence ID" value="KAK7127333.1"/>
    <property type="molecule type" value="Genomic_DNA"/>
</dbReference>
<name>A0AAN9C931_9TELE</name>
<sequence length="729" mass="81430">MESYEDFIQRLYNNSHNNDNDDDDDSKKPSSVIMFHGSRVLPPLLNEQQRDEMRRLRDTAVSLMKRRSEEESHTSFTDAKLSDAERHAHKSDDITSTAPLTSTGRSANQLRAFPEDSDSLQDSQITVRFEGVGCEAHTPHDPPDDQMMMSSGYVTNDNTDVTCHSSWIEGAAHLDTTQRNTTGSDIISHAPVDGALLEEEEVVSNVTELENPQSDPDEGPYRMSLQNLLKKSQEYRRRQREARALKPDEHSLSDKENEELPPKHMSRTEPRKTRNTDHMIDTLPQATSTSLPVKSESFVSKQTPVRISGSKRFAHIPTPKFCLSPVRCVKKSSGIPVAVRKPLSESGPDPNTARSKAGGTSEQTEQIAQLELNLSSLKALISDLESTLTLSQTHPSTVTLSPALPLEDCGIGQENSNSNSNSIQTRQSIAGSGKTSADEAESSLIGSSYNVDAPSSLWTQLTPEARGHEVVSRVKRRLLMNECAAFSPGRARSSTPRVMSSSVMSSSVQEDHVTALMEEERRRQHELLQSLAVRYQFLRSVSFSCPSAGSRLEDTTTSSVCTHTGLTDSRCGVCVSLPALARGFLTRRLLRTERVSRIITTIKDTQMFLLASPRQPVSAGRLDLMLQERVTLQLRAARHELHQIFFSSSVCERMLMIRCDRELSRDRPIRTQDHRAQRLLSAATRKALERKKLLVLQRSADRKKVSPAEDEKWKLVPKICRVSKRLTAR</sequence>
<evidence type="ECO:0008006" key="4">
    <source>
        <dbReference type="Google" id="ProtNLM"/>
    </source>
</evidence>
<feature type="compositionally biased region" description="Polar residues" evidence="1">
    <location>
        <begin position="352"/>
        <end position="364"/>
    </location>
</feature>
<dbReference type="AlphaFoldDB" id="A0AAN9C931"/>
<evidence type="ECO:0000313" key="2">
    <source>
        <dbReference type="EMBL" id="KAK7127333.1"/>
    </source>
</evidence>
<feature type="compositionally biased region" description="Polar residues" evidence="1">
    <location>
        <begin position="423"/>
        <end position="435"/>
    </location>
</feature>
<protein>
    <recommendedName>
        <fullName evidence="4">Centriolar coiled coil protein 110kDa</fullName>
    </recommendedName>
</protein>
<feature type="region of interest" description="Disordered" evidence="1">
    <location>
        <begin position="339"/>
        <end position="364"/>
    </location>
</feature>
<feature type="region of interest" description="Disordered" evidence="1">
    <location>
        <begin position="232"/>
        <end position="280"/>
    </location>
</feature>
<feature type="region of interest" description="Disordered" evidence="1">
    <location>
        <begin position="409"/>
        <end position="441"/>
    </location>
</feature>
<dbReference type="GO" id="GO:1903723">
    <property type="term" value="P:negative regulation of centriole elongation"/>
    <property type="evidence" value="ECO:0007669"/>
    <property type="project" value="TreeGrafter"/>
</dbReference>